<sequence>MAYLNLIRYKNLIIIVLLQILLRYGLLIPILNHFGVSPELSHLRFGLLVLATVLLAASGYVINNYFDVSIDRINKPDNVVVGRQVPRRTALLLHVIFTFTGVFIGLFLAYITRKENYALMFILIPGLLWYYSTTLKKQMLVGNLTIALLTALVPFVVVSIEFATLARVHGSIILQSEACSTAWFWTTGFAFFAFISTLMRELIKDMEDVEGDREAGCRTLPVEMGIDYSKTIVVILSIASVAALWLILIFVPQLRSSLITIGYFALFLTIPYVVLALKTLTSKTKKDFAFISGLSKIIMLMGILFIIVARTFFV</sequence>
<dbReference type="InterPro" id="IPR000537">
    <property type="entry name" value="UbiA_prenyltransferase"/>
</dbReference>
<keyword evidence="7" id="KW-0808">Transferase</keyword>
<dbReference type="GO" id="GO:0016020">
    <property type="term" value="C:membrane"/>
    <property type="evidence" value="ECO:0007669"/>
    <property type="project" value="UniProtKB-SubCell"/>
</dbReference>
<feature type="transmembrane region" description="Helical" evidence="6">
    <location>
        <begin position="232"/>
        <end position="251"/>
    </location>
</feature>
<keyword evidence="8" id="KW-1185">Reference proteome</keyword>
<keyword evidence="2" id="KW-1003">Cell membrane</keyword>
<organism evidence="7 8">
    <name type="scientific">Marinilabilia salmonicolor</name>
    <dbReference type="NCBI Taxonomy" id="989"/>
    <lineage>
        <taxon>Bacteria</taxon>
        <taxon>Pseudomonadati</taxon>
        <taxon>Bacteroidota</taxon>
        <taxon>Bacteroidia</taxon>
        <taxon>Marinilabiliales</taxon>
        <taxon>Marinilabiliaceae</taxon>
        <taxon>Marinilabilia</taxon>
    </lineage>
</organism>
<dbReference type="CDD" id="cd13961">
    <property type="entry name" value="PT_UbiA_DGGGPS"/>
    <property type="match status" value="1"/>
</dbReference>
<dbReference type="InterPro" id="IPR050475">
    <property type="entry name" value="Prenyltransferase_related"/>
</dbReference>
<feature type="transmembrane region" description="Helical" evidence="6">
    <location>
        <begin position="182"/>
        <end position="199"/>
    </location>
</feature>
<comment type="subcellular location">
    <subcellularLocation>
        <location evidence="1">Membrane</location>
        <topology evidence="1">Multi-pass membrane protein</topology>
    </subcellularLocation>
</comment>
<dbReference type="GO" id="GO:0016765">
    <property type="term" value="F:transferase activity, transferring alkyl or aryl (other than methyl) groups"/>
    <property type="evidence" value="ECO:0007669"/>
    <property type="project" value="InterPro"/>
</dbReference>
<evidence type="ECO:0000256" key="3">
    <source>
        <dbReference type="ARBA" id="ARBA00022692"/>
    </source>
</evidence>
<dbReference type="Pfam" id="PF01040">
    <property type="entry name" value="UbiA"/>
    <property type="match status" value="1"/>
</dbReference>
<feature type="transmembrane region" description="Helical" evidence="6">
    <location>
        <begin position="12"/>
        <end position="31"/>
    </location>
</feature>
<dbReference type="PANTHER" id="PTHR42723">
    <property type="entry name" value="CHLOROPHYLL SYNTHASE"/>
    <property type="match status" value="1"/>
</dbReference>
<gene>
    <name evidence="7" type="ORF">DFO77_13329</name>
</gene>
<proteinExistence type="predicted"/>
<keyword evidence="3 6" id="KW-0812">Transmembrane</keyword>
<evidence type="ECO:0000256" key="2">
    <source>
        <dbReference type="ARBA" id="ARBA00022475"/>
    </source>
</evidence>
<feature type="transmembrane region" description="Helical" evidence="6">
    <location>
        <begin position="257"/>
        <end position="277"/>
    </location>
</feature>
<dbReference type="Gene3D" id="1.10.357.140">
    <property type="entry name" value="UbiA prenyltransferase"/>
    <property type="match status" value="1"/>
</dbReference>
<feature type="transmembrane region" description="Helical" evidence="6">
    <location>
        <begin position="91"/>
        <end position="111"/>
    </location>
</feature>
<name>A0A368UJX8_9BACT</name>
<dbReference type="PANTHER" id="PTHR42723:SF1">
    <property type="entry name" value="CHLOROPHYLL SYNTHASE, CHLOROPLASTIC"/>
    <property type="match status" value="1"/>
</dbReference>
<accession>A0A368UJX8</accession>
<dbReference type="InterPro" id="IPR044878">
    <property type="entry name" value="UbiA_sf"/>
</dbReference>
<dbReference type="Gene3D" id="1.20.120.1780">
    <property type="entry name" value="UbiA prenyltransferase"/>
    <property type="match status" value="1"/>
</dbReference>
<evidence type="ECO:0000256" key="5">
    <source>
        <dbReference type="ARBA" id="ARBA00023136"/>
    </source>
</evidence>
<keyword evidence="4 6" id="KW-1133">Transmembrane helix</keyword>
<evidence type="ECO:0000313" key="7">
    <source>
        <dbReference type="EMBL" id="RCW28976.1"/>
    </source>
</evidence>
<comment type="caution">
    <text evidence="7">The sequence shown here is derived from an EMBL/GenBank/DDBJ whole genome shotgun (WGS) entry which is preliminary data.</text>
</comment>
<feature type="transmembrane region" description="Helical" evidence="6">
    <location>
        <begin position="117"/>
        <end position="133"/>
    </location>
</feature>
<feature type="transmembrane region" description="Helical" evidence="6">
    <location>
        <begin position="289"/>
        <end position="313"/>
    </location>
</feature>
<dbReference type="EMBL" id="QPIZ01000033">
    <property type="protein sequence ID" value="RCW28976.1"/>
    <property type="molecule type" value="Genomic_DNA"/>
</dbReference>
<dbReference type="AlphaFoldDB" id="A0A368UJX8"/>
<dbReference type="RefSeq" id="WP_114438000.1">
    <property type="nucleotide sequence ID" value="NZ_QPIZ01000033.1"/>
</dbReference>
<reference evidence="7 8" key="1">
    <citation type="submission" date="2018-07" db="EMBL/GenBank/DDBJ databases">
        <title>Freshwater and sediment microbial communities from various areas in North America, analyzing microbe dynamics in response to fracking.</title>
        <authorList>
            <person name="Lamendella R."/>
        </authorList>
    </citation>
    <scope>NUCLEOTIDE SEQUENCE [LARGE SCALE GENOMIC DNA]</scope>
    <source>
        <strain evidence="7 8">160A</strain>
    </source>
</reference>
<feature type="transmembrane region" description="Helical" evidence="6">
    <location>
        <begin position="140"/>
        <end position="162"/>
    </location>
</feature>
<evidence type="ECO:0000256" key="1">
    <source>
        <dbReference type="ARBA" id="ARBA00004141"/>
    </source>
</evidence>
<dbReference type="Proteomes" id="UP000252733">
    <property type="component" value="Unassembled WGS sequence"/>
</dbReference>
<evidence type="ECO:0000256" key="6">
    <source>
        <dbReference type="SAM" id="Phobius"/>
    </source>
</evidence>
<protein>
    <submittedName>
        <fullName evidence="7">4-hydroxybenzoate polyprenyltransferase</fullName>
    </submittedName>
</protein>
<evidence type="ECO:0000313" key="8">
    <source>
        <dbReference type="Proteomes" id="UP000252733"/>
    </source>
</evidence>
<evidence type="ECO:0000256" key="4">
    <source>
        <dbReference type="ARBA" id="ARBA00022989"/>
    </source>
</evidence>
<keyword evidence="5 6" id="KW-0472">Membrane</keyword>
<feature type="transmembrane region" description="Helical" evidence="6">
    <location>
        <begin position="43"/>
        <end position="62"/>
    </location>
</feature>